<keyword evidence="13" id="KW-1185">Reference proteome</keyword>
<organism evidence="12 13">
    <name type="scientific">Schistosoma japonicum</name>
    <name type="common">Blood fluke</name>
    <dbReference type="NCBI Taxonomy" id="6182"/>
    <lineage>
        <taxon>Eukaryota</taxon>
        <taxon>Metazoa</taxon>
        <taxon>Spiralia</taxon>
        <taxon>Lophotrochozoa</taxon>
        <taxon>Platyhelminthes</taxon>
        <taxon>Trematoda</taxon>
        <taxon>Digenea</taxon>
        <taxon>Strigeidida</taxon>
        <taxon>Schistosomatoidea</taxon>
        <taxon>Schistosomatidae</taxon>
        <taxon>Schistosoma</taxon>
    </lineage>
</organism>
<sequence length="510" mass="56726">MERLILFHLRQADRTNGPETRTIIDQMETESLVSKAYYEKLCQWKDDALRLFKLNHINYLHKRLFNLPMSFEHLDASQPWLAYWIVHALKLLNFVIPEETSVKLLSFLASSQHPEGGFGGGPYQFAHLATTYGAVNCLASMCRRDALDIVNRDTLVNWMRKLHQPDGSFLMHLGGEADVRGAYCAAAVAKLTGLLNKYPDLFESTAEWVASCQTYEGGFGGQPGLEAHGGYAFCAVATLCLLGRSDLIDLPRLLHWVSHRQMATEGGFQGRTNKLVDSCYSFWQGAIFPIVEELLWLSGDSALNATDTLFNPPALQEYILLCCQKVSYTRPGLSVHTDDSSSEISPPSNKNSTPEYDVSSCDGGLIDKPGKNPDPYHTCYSLSGLSIAQHSPRCRFTPFQKPYLSHPTPAIDLLGEELGNELVDLDPIHNIIHDGLAFTITYFSELDNGQTSEYAEKSALAAAEEYSVPMPPLIQNQNSYVEFHTSHISDDNNGNTVFQPSHTMSTCTTP</sequence>
<proteinExistence type="inferred from homology"/>
<evidence type="ECO:0000313" key="12">
    <source>
        <dbReference type="EMBL" id="TNN07525.1"/>
    </source>
</evidence>
<keyword evidence="8 9" id="KW-0862">Zinc</keyword>
<dbReference type="Pfam" id="PF00432">
    <property type="entry name" value="Prenyltrans"/>
    <property type="match status" value="2"/>
</dbReference>
<dbReference type="PANTHER" id="PTHR11774:SF6">
    <property type="entry name" value="PROTEIN FARNESYLTRANSFERASE SUBUNIT BETA"/>
    <property type="match status" value="1"/>
</dbReference>
<dbReference type="EMBL" id="SKCS01000428">
    <property type="protein sequence ID" value="TNN07525.1"/>
    <property type="molecule type" value="Genomic_DNA"/>
</dbReference>
<feature type="domain" description="Prenyltransferase alpha-alpha toroid" evidence="11">
    <location>
        <begin position="362"/>
        <end position="431"/>
    </location>
</feature>
<accession>A0A4Z2CTI9</accession>
<dbReference type="GO" id="GO:0008270">
    <property type="term" value="F:zinc ion binding"/>
    <property type="evidence" value="ECO:0007669"/>
    <property type="project" value="UniProtKB-UniRule"/>
</dbReference>
<protein>
    <recommendedName>
        <fullName evidence="3 9">Protein farnesyltransferase subunit beta</fullName>
        <shortName evidence="9">FTase-beta</shortName>
        <ecNumber evidence="2 9">2.5.1.58</ecNumber>
    </recommendedName>
</protein>
<keyword evidence="5 9" id="KW-0808">Transferase</keyword>
<comment type="cofactor">
    <cofactor evidence="9">
        <name>Zn(2+)</name>
        <dbReference type="ChEBI" id="CHEBI:29105"/>
    </cofactor>
    <text evidence="9">Binds 1 zinc ion per subunit.</text>
</comment>
<evidence type="ECO:0000256" key="8">
    <source>
        <dbReference type="ARBA" id="ARBA00022833"/>
    </source>
</evidence>
<comment type="function">
    <text evidence="9">Catalyzes the transfer of a farnesyl moiety from farnesyl diphosphate to a cysteine at the fourth position from the C-terminus of several proteins. The beta subunit is responsible for peptide-binding.</text>
</comment>
<keyword evidence="4 9" id="KW-0637">Prenyltransferase</keyword>
<dbReference type="AlphaFoldDB" id="A0A4Z2CTI9"/>
<evidence type="ECO:0000256" key="3">
    <source>
        <dbReference type="ARBA" id="ARBA00015798"/>
    </source>
</evidence>
<gene>
    <name evidence="12" type="ORF">EWB00_007685</name>
</gene>
<dbReference type="Proteomes" id="UP000311919">
    <property type="component" value="Unassembled WGS sequence"/>
</dbReference>
<keyword evidence="7" id="KW-0677">Repeat</keyword>
<comment type="subunit">
    <text evidence="9">Heterodimer of an alpha and a beta subunit.</text>
</comment>
<evidence type="ECO:0000256" key="6">
    <source>
        <dbReference type="ARBA" id="ARBA00022723"/>
    </source>
</evidence>
<comment type="catalytic activity">
    <reaction evidence="9">
        <text>L-cysteinyl-[protein] + (2E,6E)-farnesyl diphosphate = S-(2E,6E)-farnesyl-L-cysteinyl-[protein] + diphosphate</text>
        <dbReference type="Rhea" id="RHEA:13345"/>
        <dbReference type="Rhea" id="RHEA-COMP:10131"/>
        <dbReference type="Rhea" id="RHEA-COMP:11535"/>
        <dbReference type="ChEBI" id="CHEBI:29950"/>
        <dbReference type="ChEBI" id="CHEBI:33019"/>
        <dbReference type="ChEBI" id="CHEBI:86019"/>
        <dbReference type="ChEBI" id="CHEBI:175763"/>
    </reaction>
</comment>
<dbReference type="InterPro" id="IPR008930">
    <property type="entry name" value="Terpenoid_cyclase/PrenylTrfase"/>
</dbReference>
<dbReference type="GO" id="GO:0005965">
    <property type="term" value="C:protein farnesyltransferase complex"/>
    <property type="evidence" value="ECO:0007669"/>
    <property type="project" value="UniProtKB-UniRule"/>
</dbReference>
<dbReference type="InterPro" id="IPR026872">
    <property type="entry name" value="FTB"/>
</dbReference>
<evidence type="ECO:0000256" key="1">
    <source>
        <dbReference type="ARBA" id="ARBA00010497"/>
    </source>
</evidence>
<feature type="compositionally biased region" description="Polar residues" evidence="10">
    <location>
        <begin position="342"/>
        <end position="354"/>
    </location>
</feature>
<evidence type="ECO:0000256" key="5">
    <source>
        <dbReference type="ARBA" id="ARBA00022679"/>
    </source>
</evidence>
<dbReference type="GO" id="GO:0097354">
    <property type="term" value="P:prenylation"/>
    <property type="evidence" value="ECO:0007669"/>
    <property type="project" value="UniProtKB-UniRule"/>
</dbReference>
<feature type="region of interest" description="Disordered" evidence="10">
    <location>
        <begin position="334"/>
        <end position="356"/>
    </location>
</feature>
<evidence type="ECO:0000256" key="2">
    <source>
        <dbReference type="ARBA" id="ARBA00012702"/>
    </source>
</evidence>
<dbReference type="GO" id="GO:0004660">
    <property type="term" value="F:protein farnesyltransferase activity"/>
    <property type="evidence" value="ECO:0007669"/>
    <property type="project" value="UniProtKB-UniRule"/>
</dbReference>
<evidence type="ECO:0000313" key="13">
    <source>
        <dbReference type="Proteomes" id="UP000311919"/>
    </source>
</evidence>
<evidence type="ECO:0000256" key="10">
    <source>
        <dbReference type="SAM" id="MobiDB-lite"/>
    </source>
</evidence>
<dbReference type="InterPro" id="IPR001330">
    <property type="entry name" value="Prenyltrans"/>
</dbReference>
<dbReference type="SUPFAM" id="SSF48239">
    <property type="entry name" value="Terpenoid cyclases/Protein prenyltransferases"/>
    <property type="match status" value="1"/>
</dbReference>
<reference evidence="12 13" key="1">
    <citation type="submission" date="2019-03" db="EMBL/GenBank/DDBJ databases">
        <title>An improved genome assembly of the fluke Schistosoma japonicum.</title>
        <authorList>
            <person name="Hu W."/>
            <person name="Luo F."/>
            <person name="Yin M."/>
            <person name="Mo X."/>
            <person name="Sun C."/>
            <person name="Wu Q."/>
            <person name="Zhu B."/>
            <person name="Xiang M."/>
            <person name="Wang J."/>
            <person name="Wang Y."/>
            <person name="Zhang T."/>
            <person name="Xu B."/>
            <person name="Zheng H."/>
            <person name="Feng Z."/>
        </authorList>
    </citation>
    <scope>NUCLEOTIDE SEQUENCE [LARGE SCALE GENOMIC DNA]</scope>
    <source>
        <strain evidence="12">HuSjv2</strain>
        <tissue evidence="12">Worms</tissue>
    </source>
</reference>
<dbReference type="STRING" id="6182.A0A4Z2CTI9"/>
<dbReference type="Gene3D" id="1.50.10.20">
    <property type="match status" value="1"/>
</dbReference>
<dbReference type="PANTHER" id="PTHR11774">
    <property type="entry name" value="GERANYLGERANYL TRANSFERASE TYPE BETA SUBUNIT"/>
    <property type="match status" value="1"/>
</dbReference>
<comment type="similarity">
    <text evidence="1 9">Belongs to the protein prenyltransferase subunit beta family.</text>
</comment>
<name>A0A4Z2CTI9_SCHJA</name>
<feature type="domain" description="Prenyltransferase alpha-alpha toroid" evidence="11">
    <location>
        <begin position="53"/>
        <end position="335"/>
    </location>
</feature>
<dbReference type="EC" id="2.5.1.58" evidence="2 9"/>
<dbReference type="CDD" id="cd02893">
    <property type="entry name" value="FTase"/>
    <property type="match status" value="1"/>
</dbReference>
<dbReference type="InterPro" id="IPR045089">
    <property type="entry name" value="PGGT1B-like"/>
</dbReference>
<evidence type="ECO:0000256" key="4">
    <source>
        <dbReference type="ARBA" id="ARBA00022602"/>
    </source>
</evidence>
<dbReference type="OrthoDB" id="10261146at2759"/>
<keyword evidence="6 9" id="KW-0479">Metal-binding</keyword>
<evidence type="ECO:0000256" key="7">
    <source>
        <dbReference type="ARBA" id="ARBA00022737"/>
    </source>
</evidence>
<comment type="caution">
    <text evidence="12">The sequence shown here is derived from an EMBL/GenBank/DDBJ whole genome shotgun (WGS) entry which is preliminary data.</text>
</comment>
<evidence type="ECO:0000259" key="11">
    <source>
        <dbReference type="Pfam" id="PF00432"/>
    </source>
</evidence>
<evidence type="ECO:0000256" key="9">
    <source>
        <dbReference type="RuleBase" id="RU365056"/>
    </source>
</evidence>